<evidence type="ECO:0000256" key="3">
    <source>
        <dbReference type="ARBA" id="ARBA00022448"/>
    </source>
</evidence>
<dbReference type="NCBIfam" id="TIGR00835">
    <property type="entry name" value="agcS"/>
    <property type="match status" value="1"/>
</dbReference>
<proteinExistence type="inferred from homology"/>
<evidence type="ECO:0000313" key="11">
    <source>
        <dbReference type="Proteomes" id="UP000029533"/>
    </source>
</evidence>
<dbReference type="Pfam" id="PF01235">
    <property type="entry name" value="Na_Ala_symp"/>
    <property type="match status" value="1"/>
</dbReference>
<dbReference type="PRINTS" id="PR00175">
    <property type="entry name" value="NAALASMPORT"/>
</dbReference>
<feature type="transmembrane region" description="Helical" evidence="9">
    <location>
        <begin position="354"/>
        <end position="376"/>
    </location>
</feature>
<feature type="transmembrane region" description="Helical" evidence="9">
    <location>
        <begin position="184"/>
        <end position="202"/>
    </location>
</feature>
<feature type="transmembrane region" description="Helical" evidence="9">
    <location>
        <begin position="141"/>
        <end position="164"/>
    </location>
</feature>
<feature type="transmembrane region" description="Helical" evidence="9">
    <location>
        <begin position="420"/>
        <end position="441"/>
    </location>
</feature>
<reference evidence="10 11" key="1">
    <citation type="submission" date="2014-07" db="EMBL/GenBank/DDBJ databases">
        <authorList>
            <person name="McCorrison J."/>
            <person name="Sanka R."/>
            <person name="Torralba M."/>
            <person name="Gillis M."/>
            <person name="Haft D.H."/>
            <person name="Methe B."/>
            <person name="Sutton G."/>
            <person name="Nelson K.E."/>
        </authorList>
    </citation>
    <scope>NUCLEOTIDE SEQUENCE [LARGE SCALE GENOMIC DNA]</scope>
    <source>
        <strain evidence="10 11">DNF00424</strain>
    </source>
</reference>
<gene>
    <name evidence="10" type="ORF">HMPREF2132_00610</name>
</gene>
<comment type="subcellular location">
    <subcellularLocation>
        <location evidence="1 9">Cell membrane</location>
        <topology evidence="1 9">Multi-pass membrane protein</topology>
    </subcellularLocation>
</comment>
<comment type="caution">
    <text evidence="10">The sequence shown here is derived from an EMBL/GenBank/DDBJ whole genome shotgun (WGS) entry which is preliminary data.</text>
</comment>
<dbReference type="EMBL" id="JRNJ01000005">
    <property type="protein sequence ID" value="KGF30827.1"/>
    <property type="molecule type" value="Genomic_DNA"/>
</dbReference>
<dbReference type="FunFam" id="1.20.1740.10:FF:000004">
    <property type="entry name" value="Sodium:alanine symporter family protein"/>
    <property type="match status" value="1"/>
</dbReference>
<name>A0AAW3FIX4_9BACT</name>
<sequence length="453" mass="48975">MLTMSPLDYVKTFNEFLWNSFLMYALLGVGIFYTVYLGFPQIRHLNLAFKYAFGPVFKKRKPGEKKVNSFQALATAVAAQVGTGNIGGVATAVATGGLGAIFWMWVSALLGMSTIFSEAVLAQKYKKEFHGETVGGSAYYLYYGLGSKWLAVFFSVAIVIALGFVGNMVQANSISIALTNAFHIPSYIIGIILAAVVAVVVIGGQRRITAIAELLVPFMAIVYIVGSLIIIYMFADQLPSVIRTIFHDAFSLQSAAGGAAGTVMKYAIRYGVARGLFSNEAGMGSTPHAHALADVKDPSEQGFVAMAGVFVDTVLICTSTAFVIMLTGSYHNTALKSVAITQQGFEIAFGEGGIIFLAISLIFFAFTTIIGWYMFAEMNIKFMFGKKGILAYRALVVGFVFLGCLFAADLVWELADTFNGLMVIPNLIGIIFLAPQVKKIYTNFLANRKKKSS</sequence>
<feature type="transmembrane region" description="Helical" evidence="9">
    <location>
        <begin position="250"/>
        <end position="268"/>
    </location>
</feature>
<dbReference type="AlphaFoldDB" id="A0AAW3FIX4"/>
<evidence type="ECO:0000313" key="10">
    <source>
        <dbReference type="EMBL" id="KGF30827.1"/>
    </source>
</evidence>
<keyword evidence="5 9" id="KW-0812">Transmembrane</keyword>
<evidence type="ECO:0000256" key="5">
    <source>
        <dbReference type="ARBA" id="ARBA00022692"/>
    </source>
</evidence>
<accession>A0AAW3FIX4</accession>
<feature type="transmembrane region" description="Helical" evidence="9">
    <location>
        <begin position="303"/>
        <end position="326"/>
    </location>
</feature>
<evidence type="ECO:0000256" key="1">
    <source>
        <dbReference type="ARBA" id="ARBA00004651"/>
    </source>
</evidence>
<dbReference type="GO" id="GO:0005886">
    <property type="term" value="C:plasma membrane"/>
    <property type="evidence" value="ECO:0007669"/>
    <property type="project" value="UniProtKB-SubCell"/>
</dbReference>
<evidence type="ECO:0000256" key="8">
    <source>
        <dbReference type="ARBA" id="ARBA00023136"/>
    </source>
</evidence>
<keyword evidence="3 9" id="KW-0813">Transport</keyword>
<feature type="transmembrane region" description="Helical" evidence="9">
    <location>
        <begin position="214"/>
        <end position="235"/>
    </location>
</feature>
<comment type="similarity">
    <text evidence="2 9">Belongs to the alanine or glycine:cation symporter (AGCS) (TC 2.A.25) family.</text>
</comment>
<keyword evidence="7 9" id="KW-1133">Transmembrane helix</keyword>
<keyword evidence="6 9" id="KW-0769">Symport</keyword>
<feature type="transmembrane region" description="Helical" evidence="9">
    <location>
        <begin position="70"/>
        <end position="94"/>
    </location>
</feature>
<dbReference type="Gene3D" id="1.20.1740.10">
    <property type="entry name" value="Amino acid/polyamine transporter I"/>
    <property type="match status" value="1"/>
</dbReference>
<keyword evidence="4 9" id="KW-1003">Cell membrane</keyword>
<dbReference type="PROSITE" id="PS00873">
    <property type="entry name" value="NA_ALANINE_SYMP"/>
    <property type="match status" value="1"/>
</dbReference>
<dbReference type="GO" id="GO:0005283">
    <property type="term" value="F:amino acid:sodium symporter activity"/>
    <property type="evidence" value="ECO:0007669"/>
    <property type="project" value="InterPro"/>
</dbReference>
<evidence type="ECO:0000256" key="2">
    <source>
        <dbReference type="ARBA" id="ARBA00009261"/>
    </source>
</evidence>
<dbReference type="PANTHER" id="PTHR30330:SF14">
    <property type="entry name" value="SODIUM_AMINO ACID (ALANINE) SYMPORTER"/>
    <property type="match status" value="1"/>
</dbReference>
<evidence type="ECO:0000256" key="4">
    <source>
        <dbReference type="ARBA" id="ARBA00022475"/>
    </source>
</evidence>
<keyword evidence="8 9" id="KW-0472">Membrane</keyword>
<evidence type="ECO:0000256" key="6">
    <source>
        <dbReference type="ARBA" id="ARBA00022847"/>
    </source>
</evidence>
<protein>
    <submittedName>
        <fullName evidence="10">Alanine glycine permease</fullName>
    </submittedName>
</protein>
<feature type="transmembrane region" description="Helical" evidence="9">
    <location>
        <begin position="100"/>
        <end position="121"/>
    </location>
</feature>
<evidence type="ECO:0000256" key="9">
    <source>
        <dbReference type="RuleBase" id="RU363064"/>
    </source>
</evidence>
<evidence type="ECO:0000256" key="7">
    <source>
        <dbReference type="ARBA" id="ARBA00022989"/>
    </source>
</evidence>
<feature type="transmembrane region" description="Helical" evidence="9">
    <location>
        <begin position="20"/>
        <end position="39"/>
    </location>
</feature>
<organism evidence="10 11">
    <name type="scientific">Prevotella histicola JCM 15637 = DNF00424</name>
    <dbReference type="NCBI Taxonomy" id="1236504"/>
    <lineage>
        <taxon>Bacteria</taxon>
        <taxon>Pseudomonadati</taxon>
        <taxon>Bacteroidota</taxon>
        <taxon>Bacteroidia</taxon>
        <taxon>Bacteroidales</taxon>
        <taxon>Prevotellaceae</taxon>
        <taxon>Prevotella</taxon>
    </lineage>
</organism>
<feature type="transmembrane region" description="Helical" evidence="9">
    <location>
        <begin position="388"/>
        <end position="408"/>
    </location>
</feature>
<dbReference type="PANTHER" id="PTHR30330">
    <property type="entry name" value="AGSS FAMILY TRANSPORTER, SODIUM-ALANINE"/>
    <property type="match status" value="1"/>
</dbReference>
<dbReference type="InterPro" id="IPR001463">
    <property type="entry name" value="Na/Ala_symport"/>
</dbReference>
<dbReference type="Proteomes" id="UP000029533">
    <property type="component" value="Unassembled WGS sequence"/>
</dbReference>